<dbReference type="Proteomes" id="UP000281192">
    <property type="component" value="Chromosome"/>
</dbReference>
<reference evidence="4 5" key="1">
    <citation type="submission" date="2017-12" db="EMBL/GenBank/DDBJ databases">
        <title>The genome sequence of Caulobacter flavus CGMCC1 15093.</title>
        <authorList>
            <person name="Gao J."/>
            <person name="Mao X."/>
            <person name="Sun J."/>
        </authorList>
    </citation>
    <scope>NUCLEOTIDE SEQUENCE [LARGE SCALE GENOMIC DNA]</scope>
    <source>
        <strain evidence="4 5">CGMCC1 15093</strain>
    </source>
</reference>
<feature type="transmembrane region" description="Helical" evidence="1">
    <location>
        <begin position="198"/>
        <end position="220"/>
    </location>
</feature>
<feature type="transmembrane region" description="Helical" evidence="1">
    <location>
        <begin position="281"/>
        <end position="300"/>
    </location>
</feature>
<sequence>MPDAAHIKPLTALRFFAALWVVMYHYWPNLAVAGAVPGVVAKGYLGVEAFFVLSGFILCHVYLTAFGEGRFGYGGFLWNRLARVYPLHLFTLAGVGAMALVAGIAGIAVDRNMLAWEALPANLLLVQAWGFARVSGWNHPSWSISAEWFAYLSFPAFAFVAWRLRNRPLVLTGAALLVIAALYPAFEKLAGFPLTEATIRWGALRIVPCFFYGCALYTLWKNQDVSLRGAGIGAAFAALLLLATVQLQAPDALIVTILGGFILSLARLAKAGSTFASQSLFVYLGEISYSTYMICIPWKILAINGAAKLLNIESDKLPLAVWALIVAALVPLSAASYHLVEKPARDFMKSVAKRRRSTAATATVA</sequence>
<dbReference type="InterPro" id="IPR050879">
    <property type="entry name" value="Acyltransferase_3"/>
</dbReference>
<feature type="transmembrane region" description="Helical" evidence="1">
    <location>
        <begin position="252"/>
        <end position="269"/>
    </location>
</feature>
<dbReference type="PANTHER" id="PTHR23028">
    <property type="entry name" value="ACETYLTRANSFERASE"/>
    <property type="match status" value="1"/>
</dbReference>
<keyword evidence="6" id="KW-1185">Reference proteome</keyword>
<feature type="transmembrane region" description="Helical" evidence="1">
    <location>
        <begin position="169"/>
        <end position="186"/>
    </location>
</feature>
<keyword evidence="1" id="KW-1133">Transmembrane helix</keyword>
<evidence type="ECO:0000313" key="5">
    <source>
        <dbReference type="Proteomes" id="UP000234483"/>
    </source>
</evidence>
<feature type="transmembrane region" description="Helical" evidence="1">
    <location>
        <begin position="320"/>
        <end position="340"/>
    </location>
</feature>
<dbReference type="InterPro" id="IPR002656">
    <property type="entry name" value="Acyl_transf_3_dom"/>
</dbReference>
<evidence type="ECO:0000259" key="2">
    <source>
        <dbReference type="Pfam" id="PF01757"/>
    </source>
</evidence>
<feature type="domain" description="Acyltransferase 3" evidence="2">
    <location>
        <begin position="11"/>
        <end position="335"/>
    </location>
</feature>
<feature type="transmembrane region" description="Helical" evidence="1">
    <location>
        <begin position="227"/>
        <end position="246"/>
    </location>
</feature>
<dbReference type="Pfam" id="PF01757">
    <property type="entry name" value="Acyl_transf_3"/>
    <property type="match status" value="1"/>
</dbReference>
<keyword evidence="4" id="KW-0012">Acyltransferase</keyword>
<keyword evidence="4" id="KW-0808">Transferase</keyword>
<organism evidence="4 5">
    <name type="scientific">Caulobacter flavus</name>
    <dbReference type="NCBI Taxonomy" id="1679497"/>
    <lineage>
        <taxon>Bacteria</taxon>
        <taxon>Pseudomonadati</taxon>
        <taxon>Pseudomonadota</taxon>
        <taxon>Alphaproteobacteria</taxon>
        <taxon>Caulobacterales</taxon>
        <taxon>Caulobacteraceae</taxon>
        <taxon>Caulobacter</taxon>
    </lineage>
</organism>
<dbReference type="KEGG" id="cfh:C1707_07625"/>
<feature type="transmembrane region" description="Helical" evidence="1">
    <location>
        <begin position="43"/>
        <end position="63"/>
    </location>
</feature>
<feature type="transmembrane region" description="Helical" evidence="1">
    <location>
        <begin position="84"/>
        <end position="109"/>
    </location>
</feature>
<evidence type="ECO:0000313" key="3">
    <source>
        <dbReference type="EMBL" id="AYV46131.1"/>
    </source>
</evidence>
<evidence type="ECO:0000313" key="6">
    <source>
        <dbReference type="Proteomes" id="UP000281192"/>
    </source>
</evidence>
<evidence type="ECO:0000313" key="4">
    <source>
        <dbReference type="EMBL" id="PLR11215.1"/>
    </source>
</evidence>
<dbReference type="GO" id="GO:0016747">
    <property type="term" value="F:acyltransferase activity, transferring groups other than amino-acyl groups"/>
    <property type="evidence" value="ECO:0007669"/>
    <property type="project" value="InterPro"/>
</dbReference>
<proteinExistence type="predicted"/>
<evidence type="ECO:0000256" key="1">
    <source>
        <dbReference type="SAM" id="Phobius"/>
    </source>
</evidence>
<dbReference type="EMBL" id="CP026100">
    <property type="protein sequence ID" value="AYV46131.1"/>
    <property type="molecule type" value="Genomic_DNA"/>
</dbReference>
<feature type="transmembrane region" description="Helical" evidence="1">
    <location>
        <begin position="142"/>
        <end position="162"/>
    </location>
</feature>
<dbReference type="AlphaFoldDB" id="A0A2N5CR56"/>
<protein>
    <submittedName>
        <fullName evidence="4">Acyltransferase</fullName>
    </submittedName>
</protein>
<dbReference type="EMBL" id="PJRQ01000035">
    <property type="protein sequence ID" value="PLR11215.1"/>
    <property type="molecule type" value="Genomic_DNA"/>
</dbReference>
<gene>
    <name evidence="3" type="ORF">C1707_07625</name>
    <name evidence="4" type="ORF">CFHF_16270</name>
</gene>
<dbReference type="RefSeq" id="WP_101714045.1">
    <property type="nucleotide sequence ID" value="NZ_CP026100.1"/>
</dbReference>
<name>A0A2N5CR56_9CAUL</name>
<dbReference type="Proteomes" id="UP000234483">
    <property type="component" value="Unassembled WGS sequence"/>
</dbReference>
<keyword evidence="1" id="KW-0472">Membrane</keyword>
<dbReference type="PANTHER" id="PTHR23028:SF53">
    <property type="entry name" value="ACYL_TRANSF_3 DOMAIN-CONTAINING PROTEIN"/>
    <property type="match status" value="1"/>
</dbReference>
<accession>A0A2N5CR56</accession>
<dbReference type="GO" id="GO:0016020">
    <property type="term" value="C:membrane"/>
    <property type="evidence" value="ECO:0007669"/>
    <property type="project" value="TreeGrafter"/>
</dbReference>
<keyword evidence="1" id="KW-0812">Transmembrane</keyword>
<dbReference type="OrthoDB" id="9796461at2"/>
<reference evidence="3 6" key="2">
    <citation type="submission" date="2018-01" db="EMBL/GenBank/DDBJ databases">
        <title>Complete genome sequence of Caulobacter flavus RHGG3.</title>
        <authorList>
            <person name="Yang E."/>
        </authorList>
    </citation>
    <scope>NUCLEOTIDE SEQUENCE [LARGE SCALE GENOMIC DNA]</scope>
    <source>
        <strain evidence="3 6">RHGG3</strain>
    </source>
</reference>
<dbReference type="GO" id="GO:0000271">
    <property type="term" value="P:polysaccharide biosynthetic process"/>
    <property type="evidence" value="ECO:0007669"/>
    <property type="project" value="TreeGrafter"/>
</dbReference>